<organism evidence="1 2">
    <name type="scientific">Synechococcus lacustris str. Tous</name>
    <dbReference type="NCBI Taxonomy" id="1910958"/>
    <lineage>
        <taxon>Bacteria</taxon>
        <taxon>Bacillati</taxon>
        <taxon>Cyanobacteriota</taxon>
        <taxon>Cyanophyceae</taxon>
        <taxon>Synechococcales</taxon>
        <taxon>Synechococcaceae</taxon>
        <taxon>Synechococcus</taxon>
    </lineage>
</organism>
<dbReference type="Proteomes" id="UP000240206">
    <property type="component" value="Unassembled WGS sequence"/>
</dbReference>
<reference evidence="2" key="1">
    <citation type="submission" date="2018-03" db="EMBL/GenBank/DDBJ databases">
        <title>Ecological and genomic features of two cosmopolitan and abundant freshwater picocyanobacteria.</title>
        <authorList>
            <person name="Cabello-Yeves P.J."/>
            <person name="Picazo A."/>
            <person name="Camacho A."/>
            <person name="Callieri C."/>
            <person name="Rosselli R."/>
            <person name="Roda-Garcia J."/>
            <person name="Coutinho F.H."/>
            <person name="Rodriguez-Valera F."/>
        </authorList>
    </citation>
    <scope>NUCLEOTIDE SEQUENCE [LARGE SCALE GENOMIC DNA]</scope>
    <source>
        <strain evidence="2">Tous</strain>
    </source>
</reference>
<protein>
    <submittedName>
        <fullName evidence="1">Uncharacterized protein</fullName>
    </submittedName>
</protein>
<dbReference type="AlphaFoldDB" id="A0A2P7EA58"/>
<evidence type="ECO:0000313" key="2">
    <source>
        <dbReference type="Proteomes" id="UP000240206"/>
    </source>
</evidence>
<gene>
    <name evidence="1" type="ORF">C7K08_14920</name>
</gene>
<dbReference type="RefSeq" id="WP_206603901.1">
    <property type="nucleotide sequence ID" value="NZ_PXVC01000279.1"/>
</dbReference>
<evidence type="ECO:0000313" key="1">
    <source>
        <dbReference type="EMBL" id="PSI00112.1"/>
    </source>
</evidence>
<name>A0A2P7EA58_9SYNE</name>
<accession>A0A2P7EA58</accession>
<proteinExistence type="predicted"/>
<keyword evidence="2" id="KW-1185">Reference proteome</keyword>
<feature type="non-terminal residue" evidence="1">
    <location>
        <position position="1"/>
    </location>
</feature>
<comment type="caution">
    <text evidence="1">The sequence shown here is derived from an EMBL/GenBank/DDBJ whole genome shotgun (WGS) entry which is preliminary data.</text>
</comment>
<sequence>ATAIAFGSGGPTIGRKSATELIASATIECNPLPTLPAHLANKAYVDSKIVFTAVGDPAPPSAEGLAEGALWVEYT</sequence>
<dbReference type="EMBL" id="PXVC01000279">
    <property type="protein sequence ID" value="PSI00112.1"/>
    <property type="molecule type" value="Genomic_DNA"/>
</dbReference>